<dbReference type="InterPro" id="IPR028082">
    <property type="entry name" value="Peripla_BP_I"/>
</dbReference>
<dbReference type="RefSeq" id="WP_184038338.1">
    <property type="nucleotide sequence ID" value="NZ_JACHHY010000010.1"/>
</dbReference>
<feature type="domain" description="HTH lacI-type" evidence="6">
    <location>
        <begin position="2"/>
        <end position="56"/>
    </location>
</feature>
<dbReference type="Gene3D" id="1.10.260.40">
    <property type="entry name" value="lambda repressor-like DNA-binding domains"/>
    <property type="match status" value="1"/>
</dbReference>
<dbReference type="InterPro" id="IPR010982">
    <property type="entry name" value="Lambda_DNA-bd_dom_sf"/>
</dbReference>
<comment type="caution">
    <text evidence="8">The sequence shown here is derived from an EMBL/GenBank/DDBJ whole genome shotgun (WGS) entry which is preliminary data.</text>
</comment>
<reference evidence="8 9" key="1">
    <citation type="submission" date="2020-08" db="EMBL/GenBank/DDBJ databases">
        <title>Genomic Encyclopedia of Type Strains, Phase IV (KMG-IV): sequencing the most valuable type-strain genomes for metagenomic binning, comparative biology and taxonomic classification.</title>
        <authorList>
            <person name="Goeker M."/>
        </authorList>
    </citation>
    <scope>NUCLEOTIDE SEQUENCE [LARGE SCALE GENOMIC DNA]</scope>
    <source>
        <strain evidence="8 9">DSM 27165</strain>
    </source>
</reference>
<dbReference type="SUPFAM" id="SSF53822">
    <property type="entry name" value="Periplasmic binding protein-like I"/>
    <property type="match status" value="1"/>
</dbReference>
<keyword evidence="1" id="KW-0678">Repressor</keyword>
<evidence type="ECO:0000259" key="6">
    <source>
        <dbReference type="PROSITE" id="PS50932"/>
    </source>
</evidence>
<dbReference type="AlphaFoldDB" id="A0A840MNV3"/>
<name>A0A840MNV3_9PROT</name>
<evidence type="ECO:0000256" key="2">
    <source>
        <dbReference type="ARBA" id="ARBA00023015"/>
    </source>
</evidence>
<dbReference type="Gene3D" id="3.40.50.2300">
    <property type="match status" value="2"/>
</dbReference>
<dbReference type="PANTHER" id="PTHR30146:SF148">
    <property type="entry name" value="HTH-TYPE TRANSCRIPTIONAL REPRESSOR PURR-RELATED"/>
    <property type="match status" value="1"/>
</dbReference>
<dbReference type="SMART" id="SM00354">
    <property type="entry name" value="HTH_LACI"/>
    <property type="match status" value="1"/>
</dbReference>
<keyword evidence="3" id="KW-0238">DNA-binding</keyword>
<dbReference type="GO" id="GO:0000976">
    <property type="term" value="F:transcription cis-regulatory region binding"/>
    <property type="evidence" value="ECO:0007669"/>
    <property type="project" value="TreeGrafter"/>
</dbReference>
<evidence type="ECO:0000259" key="7">
    <source>
        <dbReference type="PROSITE" id="PS50943"/>
    </source>
</evidence>
<dbReference type="EMBL" id="JACHHY010000010">
    <property type="protein sequence ID" value="MBB5018687.1"/>
    <property type="molecule type" value="Genomic_DNA"/>
</dbReference>
<keyword evidence="4" id="KW-0804">Transcription</keyword>
<keyword evidence="9" id="KW-1185">Reference proteome</keyword>
<dbReference type="PROSITE" id="PS50932">
    <property type="entry name" value="HTH_LACI_2"/>
    <property type="match status" value="1"/>
</dbReference>
<dbReference type="Proteomes" id="UP000575898">
    <property type="component" value="Unassembled WGS sequence"/>
</dbReference>
<dbReference type="InterPro" id="IPR000843">
    <property type="entry name" value="HTH_LacI"/>
</dbReference>
<feature type="domain" description="HTH cro/C1-type" evidence="7">
    <location>
        <begin position="3"/>
        <end position="46"/>
    </location>
</feature>
<feature type="region of interest" description="Disordered" evidence="5">
    <location>
        <begin position="327"/>
        <end position="349"/>
    </location>
</feature>
<keyword evidence="2" id="KW-0805">Transcription regulation</keyword>
<evidence type="ECO:0000256" key="3">
    <source>
        <dbReference type="ARBA" id="ARBA00023125"/>
    </source>
</evidence>
<dbReference type="PROSITE" id="PS00356">
    <property type="entry name" value="HTH_LACI_1"/>
    <property type="match status" value="1"/>
</dbReference>
<organism evidence="8 9">
    <name type="scientific">Chitinivorax tropicus</name>
    <dbReference type="NCBI Taxonomy" id="714531"/>
    <lineage>
        <taxon>Bacteria</taxon>
        <taxon>Pseudomonadati</taxon>
        <taxon>Pseudomonadota</taxon>
        <taxon>Betaproteobacteria</taxon>
        <taxon>Chitinivorax</taxon>
    </lineage>
</organism>
<dbReference type="PROSITE" id="PS50943">
    <property type="entry name" value="HTH_CROC1"/>
    <property type="match status" value="1"/>
</dbReference>
<evidence type="ECO:0000313" key="8">
    <source>
        <dbReference type="EMBL" id="MBB5018687.1"/>
    </source>
</evidence>
<dbReference type="InterPro" id="IPR046335">
    <property type="entry name" value="LacI/GalR-like_sensor"/>
</dbReference>
<dbReference type="SUPFAM" id="SSF47413">
    <property type="entry name" value="lambda repressor-like DNA-binding domains"/>
    <property type="match status" value="1"/>
</dbReference>
<evidence type="ECO:0000256" key="1">
    <source>
        <dbReference type="ARBA" id="ARBA00022491"/>
    </source>
</evidence>
<dbReference type="Pfam" id="PF00356">
    <property type="entry name" value="LacI"/>
    <property type="match status" value="1"/>
</dbReference>
<dbReference type="Pfam" id="PF13377">
    <property type="entry name" value="Peripla_BP_3"/>
    <property type="match status" value="1"/>
</dbReference>
<dbReference type="CDD" id="cd01392">
    <property type="entry name" value="HTH_LacI"/>
    <property type="match status" value="1"/>
</dbReference>
<dbReference type="InterPro" id="IPR001387">
    <property type="entry name" value="Cro/C1-type_HTH"/>
</dbReference>
<protein>
    <submittedName>
        <fullName evidence="8">LacI family transcriptional regulator</fullName>
    </submittedName>
</protein>
<evidence type="ECO:0000256" key="5">
    <source>
        <dbReference type="SAM" id="MobiDB-lite"/>
    </source>
</evidence>
<gene>
    <name evidence="8" type="ORF">HNQ59_001978</name>
</gene>
<dbReference type="GO" id="GO:0003700">
    <property type="term" value="F:DNA-binding transcription factor activity"/>
    <property type="evidence" value="ECO:0007669"/>
    <property type="project" value="TreeGrafter"/>
</dbReference>
<evidence type="ECO:0000313" key="9">
    <source>
        <dbReference type="Proteomes" id="UP000575898"/>
    </source>
</evidence>
<sequence length="349" mass="38347">MATMKEVAHRAGVSVTTVSHVLNGTRHVSDDARNRIEQAIRELSYVPSAVARSLKHNVTHTIGMMIPNSSNPYFAEILRVIEARCFDAGYNVILCNSDDNPHKQSVYLRVLTERRIDGLIVVTSGEDAGLPALLTDLHLPMVLVDREMDNIHCDLVEVSHIQGGYLATQHLLTLGHRHIACISGPSEISPSDQRIAGWQLAMGEAGIEPADDALWRSDFTSRGGYQAMHALLRQPQPPSAVFVCNDLMAIGAMCAAYELGIRVPDQLSIIGFDDIDLASFSSPPLTTVSQPKERIGAIAVDMLLEHIQGRRDEPRRIVLQPELRFRSSTAPFAPPGTPARRSKTTLNNR</sequence>
<accession>A0A840MNV3</accession>
<proteinExistence type="predicted"/>
<dbReference type="PANTHER" id="PTHR30146">
    <property type="entry name" value="LACI-RELATED TRANSCRIPTIONAL REPRESSOR"/>
    <property type="match status" value="1"/>
</dbReference>
<evidence type="ECO:0000256" key="4">
    <source>
        <dbReference type="ARBA" id="ARBA00023163"/>
    </source>
</evidence>